<dbReference type="Gene3D" id="3.30.10.10">
    <property type="entry name" value="Trypsin Inhibitor V, subunit A"/>
    <property type="match status" value="1"/>
</dbReference>
<keyword evidence="2" id="KW-0646">Protease inhibitor</keyword>
<dbReference type="SUPFAM" id="SSF54654">
    <property type="entry name" value="CI-2 family of serine protease inhibitors"/>
    <property type="match status" value="1"/>
</dbReference>
<name>A0A8S0US59_OLEEU</name>
<dbReference type="InterPro" id="IPR000864">
    <property type="entry name" value="Prot_inh_pot1"/>
</dbReference>
<keyword evidence="3" id="KW-0722">Serine protease inhibitor</keyword>
<dbReference type="Pfam" id="PF00280">
    <property type="entry name" value="potato_inhibit"/>
    <property type="match status" value="1"/>
</dbReference>
<gene>
    <name evidence="4" type="ORF">OLEA9_A030835</name>
</gene>
<evidence type="ECO:0000313" key="5">
    <source>
        <dbReference type="Proteomes" id="UP000594638"/>
    </source>
</evidence>
<dbReference type="PANTHER" id="PTHR33091:SF50">
    <property type="entry name" value="OS06G0319900 PROTEIN"/>
    <property type="match status" value="1"/>
</dbReference>
<evidence type="ECO:0000256" key="2">
    <source>
        <dbReference type="ARBA" id="ARBA00022690"/>
    </source>
</evidence>
<reference evidence="4 5" key="1">
    <citation type="submission" date="2019-12" db="EMBL/GenBank/DDBJ databases">
        <authorList>
            <person name="Alioto T."/>
            <person name="Alioto T."/>
            <person name="Gomez Garrido J."/>
        </authorList>
    </citation>
    <scope>NUCLEOTIDE SEQUENCE [LARGE SCALE GENOMIC DNA]</scope>
</reference>
<dbReference type="GO" id="GO:0009611">
    <property type="term" value="P:response to wounding"/>
    <property type="evidence" value="ECO:0007669"/>
    <property type="project" value="InterPro"/>
</dbReference>
<dbReference type="EMBL" id="CACTIH010009042">
    <property type="protein sequence ID" value="CAA3020654.1"/>
    <property type="molecule type" value="Genomic_DNA"/>
</dbReference>
<evidence type="ECO:0000313" key="4">
    <source>
        <dbReference type="EMBL" id="CAA3020654.1"/>
    </source>
</evidence>
<dbReference type="InterPro" id="IPR036354">
    <property type="entry name" value="Prot_inh_pot1_sf"/>
</dbReference>
<proteinExistence type="inferred from homology"/>
<organism evidence="4 5">
    <name type="scientific">Olea europaea subsp. europaea</name>
    <dbReference type="NCBI Taxonomy" id="158383"/>
    <lineage>
        <taxon>Eukaryota</taxon>
        <taxon>Viridiplantae</taxon>
        <taxon>Streptophyta</taxon>
        <taxon>Embryophyta</taxon>
        <taxon>Tracheophyta</taxon>
        <taxon>Spermatophyta</taxon>
        <taxon>Magnoliopsida</taxon>
        <taxon>eudicotyledons</taxon>
        <taxon>Gunneridae</taxon>
        <taxon>Pentapetalae</taxon>
        <taxon>asterids</taxon>
        <taxon>lamiids</taxon>
        <taxon>Lamiales</taxon>
        <taxon>Oleaceae</taxon>
        <taxon>Oleeae</taxon>
        <taxon>Olea</taxon>
    </lineage>
</organism>
<comment type="caution">
    <text evidence="4">The sequence shown here is derived from an EMBL/GenBank/DDBJ whole genome shotgun (WGS) entry which is preliminary data.</text>
</comment>
<protein>
    <submittedName>
        <fullName evidence="4">Ase inhibitor-like</fullName>
    </submittedName>
</protein>
<accession>A0A8S0US59</accession>
<evidence type="ECO:0000256" key="1">
    <source>
        <dbReference type="ARBA" id="ARBA00008210"/>
    </source>
</evidence>
<dbReference type="OrthoDB" id="910270at2759"/>
<dbReference type="AlphaFoldDB" id="A0A8S0US59"/>
<dbReference type="GO" id="GO:0004867">
    <property type="term" value="F:serine-type endopeptidase inhibitor activity"/>
    <property type="evidence" value="ECO:0007669"/>
    <property type="project" value="UniProtKB-KW"/>
</dbReference>
<comment type="similarity">
    <text evidence="1">Belongs to the protease inhibitor I13 (potato type I serine protease inhibitor) family.</text>
</comment>
<dbReference type="Gramene" id="OE9A030835T1">
    <property type="protein sequence ID" value="OE9A030835C1"/>
    <property type="gene ID" value="OE9A030835"/>
</dbReference>
<keyword evidence="5" id="KW-1185">Reference proteome</keyword>
<evidence type="ECO:0000256" key="3">
    <source>
        <dbReference type="ARBA" id="ARBA00022900"/>
    </source>
</evidence>
<dbReference type="PANTHER" id="PTHR33091">
    <property type="entry name" value="PROTEIN, PUTATIVE, EXPRESSED-RELATED"/>
    <property type="match status" value="1"/>
</dbReference>
<sequence>MYPSCESGICTDPKCCSGGYKFMWPNTLGMYGEQAKRIIEKDNPFVTAVIVHRGEGVTDDFCCNRVWVYVDEHGKVAYRVPIVG</sequence>
<dbReference type="Proteomes" id="UP000594638">
    <property type="component" value="Unassembled WGS sequence"/>
</dbReference>